<dbReference type="InterPro" id="IPR010169">
    <property type="entry name" value="AcOrn-deacetyl"/>
</dbReference>
<organism evidence="11 12">
    <name type="scientific">Aestuariispira insulae</name>
    <dbReference type="NCBI Taxonomy" id="1461337"/>
    <lineage>
        <taxon>Bacteria</taxon>
        <taxon>Pseudomonadati</taxon>
        <taxon>Pseudomonadota</taxon>
        <taxon>Alphaproteobacteria</taxon>
        <taxon>Rhodospirillales</taxon>
        <taxon>Kiloniellaceae</taxon>
        <taxon>Aestuariispira</taxon>
    </lineage>
</organism>
<evidence type="ECO:0000313" key="12">
    <source>
        <dbReference type="Proteomes" id="UP000256845"/>
    </source>
</evidence>
<dbReference type="PANTHER" id="PTHR43808">
    <property type="entry name" value="ACETYLORNITHINE DEACETYLASE"/>
    <property type="match status" value="1"/>
</dbReference>
<dbReference type="Pfam" id="PF07687">
    <property type="entry name" value="M20_dimer"/>
    <property type="match status" value="1"/>
</dbReference>
<dbReference type="GO" id="GO:0008777">
    <property type="term" value="F:acetylornithine deacetylase activity"/>
    <property type="evidence" value="ECO:0007669"/>
    <property type="project" value="TreeGrafter"/>
</dbReference>
<comment type="similarity">
    <text evidence="2">Belongs to the peptidase M20A family. ArgE subfamily.</text>
</comment>
<dbReference type="InterPro" id="IPR011650">
    <property type="entry name" value="Peptidase_M20_dimer"/>
</dbReference>
<evidence type="ECO:0000259" key="10">
    <source>
        <dbReference type="Pfam" id="PF07687"/>
    </source>
</evidence>
<evidence type="ECO:0000256" key="2">
    <source>
        <dbReference type="ARBA" id="ARBA00005691"/>
    </source>
</evidence>
<dbReference type="EMBL" id="QRDW01000004">
    <property type="protein sequence ID" value="RED50766.1"/>
    <property type="molecule type" value="Genomic_DNA"/>
</dbReference>
<evidence type="ECO:0000256" key="7">
    <source>
        <dbReference type="ARBA" id="ARBA00022801"/>
    </source>
</evidence>
<dbReference type="InterPro" id="IPR050072">
    <property type="entry name" value="Peptidase_M20A"/>
</dbReference>
<evidence type="ECO:0000256" key="8">
    <source>
        <dbReference type="ARBA" id="ARBA00022833"/>
    </source>
</evidence>
<dbReference type="CDD" id="cd03894">
    <property type="entry name" value="M20_ArgE"/>
    <property type="match status" value="1"/>
</dbReference>
<evidence type="ECO:0000256" key="5">
    <source>
        <dbReference type="ARBA" id="ARBA00022605"/>
    </source>
</evidence>
<dbReference type="InterPro" id="IPR036264">
    <property type="entry name" value="Bact_exopeptidase_dim_dom"/>
</dbReference>
<dbReference type="InterPro" id="IPR001261">
    <property type="entry name" value="ArgE/DapE_CS"/>
</dbReference>
<accession>A0A3D9HPE6</accession>
<dbReference type="Gene3D" id="3.40.630.10">
    <property type="entry name" value="Zn peptidases"/>
    <property type="match status" value="1"/>
</dbReference>
<comment type="cofactor">
    <cofactor evidence="1">
        <name>Zn(2+)</name>
        <dbReference type="ChEBI" id="CHEBI:29105"/>
    </cofactor>
</comment>
<dbReference type="InterPro" id="IPR002933">
    <property type="entry name" value="Peptidase_M20"/>
</dbReference>
<dbReference type="NCBIfam" id="TIGR01892">
    <property type="entry name" value="AcOrn-deacetyl"/>
    <property type="match status" value="1"/>
</dbReference>
<evidence type="ECO:0000256" key="3">
    <source>
        <dbReference type="ARBA" id="ARBA00022490"/>
    </source>
</evidence>
<keyword evidence="7" id="KW-0378">Hydrolase</keyword>
<name>A0A3D9HPE6_9PROT</name>
<dbReference type="Proteomes" id="UP000256845">
    <property type="component" value="Unassembled WGS sequence"/>
</dbReference>
<keyword evidence="8" id="KW-0862">Zinc</keyword>
<dbReference type="PANTHER" id="PTHR43808:SF31">
    <property type="entry name" value="N-ACETYL-L-CITRULLINE DEACETYLASE"/>
    <property type="match status" value="1"/>
</dbReference>
<evidence type="ECO:0000313" key="11">
    <source>
        <dbReference type="EMBL" id="RED50766.1"/>
    </source>
</evidence>
<dbReference type="AlphaFoldDB" id="A0A3D9HPE6"/>
<evidence type="ECO:0000256" key="1">
    <source>
        <dbReference type="ARBA" id="ARBA00001947"/>
    </source>
</evidence>
<evidence type="ECO:0000256" key="4">
    <source>
        <dbReference type="ARBA" id="ARBA00022571"/>
    </source>
</evidence>
<dbReference type="SUPFAM" id="SSF55031">
    <property type="entry name" value="Bacterial exopeptidase dimerisation domain"/>
    <property type="match status" value="1"/>
</dbReference>
<evidence type="ECO:0000256" key="6">
    <source>
        <dbReference type="ARBA" id="ARBA00022723"/>
    </source>
</evidence>
<keyword evidence="3" id="KW-0963">Cytoplasm</keyword>
<dbReference type="GO" id="GO:0006526">
    <property type="term" value="P:L-arginine biosynthetic process"/>
    <property type="evidence" value="ECO:0007669"/>
    <property type="project" value="UniProtKB-KW"/>
</dbReference>
<dbReference type="NCBIfam" id="NF005710">
    <property type="entry name" value="PRK07522.1"/>
    <property type="match status" value="1"/>
</dbReference>
<dbReference type="Gene3D" id="3.30.70.360">
    <property type="match status" value="1"/>
</dbReference>
<dbReference type="GO" id="GO:0046872">
    <property type="term" value="F:metal ion binding"/>
    <property type="evidence" value="ECO:0007669"/>
    <property type="project" value="UniProtKB-KW"/>
</dbReference>
<proteinExistence type="inferred from homology"/>
<keyword evidence="12" id="KW-1185">Reference proteome</keyword>
<comment type="caution">
    <text evidence="11">The sequence shown here is derived from an EMBL/GenBank/DDBJ whole genome shotgun (WGS) entry which is preliminary data.</text>
</comment>
<evidence type="ECO:0000256" key="9">
    <source>
        <dbReference type="ARBA" id="ARBA00023285"/>
    </source>
</evidence>
<keyword evidence="4" id="KW-0055">Arginine biosynthesis</keyword>
<dbReference type="RefSeq" id="WP_245957040.1">
    <property type="nucleotide sequence ID" value="NZ_QRDW01000004.1"/>
</dbReference>
<keyword evidence="5" id="KW-0028">Amino-acid biosynthesis</keyword>
<gene>
    <name evidence="11" type="ORF">DFP90_10437</name>
</gene>
<keyword evidence="6" id="KW-0479">Metal-binding</keyword>
<reference evidence="11 12" key="1">
    <citation type="submission" date="2018-07" db="EMBL/GenBank/DDBJ databases">
        <title>Genomic Encyclopedia of Type Strains, Phase III (KMG-III): the genomes of soil and plant-associated and newly described type strains.</title>
        <authorList>
            <person name="Whitman W."/>
        </authorList>
    </citation>
    <scope>NUCLEOTIDE SEQUENCE [LARGE SCALE GENOMIC DNA]</scope>
    <source>
        <strain evidence="11 12">CECT 8488</strain>
    </source>
</reference>
<dbReference type="SUPFAM" id="SSF53187">
    <property type="entry name" value="Zn-dependent exopeptidases"/>
    <property type="match status" value="1"/>
</dbReference>
<dbReference type="PROSITE" id="PS00759">
    <property type="entry name" value="ARGE_DAPE_CPG2_2"/>
    <property type="match status" value="1"/>
</dbReference>
<dbReference type="Pfam" id="PF01546">
    <property type="entry name" value="Peptidase_M20"/>
    <property type="match status" value="1"/>
</dbReference>
<feature type="domain" description="Peptidase M20 dimerisation" evidence="10">
    <location>
        <begin position="172"/>
        <end position="284"/>
    </location>
</feature>
<keyword evidence="9" id="KW-0170">Cobalt</keyword>
<sequence length="385" mass="41947">MKTYSPVEMIEKLVSFDTVSRHSNMALIDFVRDYLSGFGVESHLVPNEDGSKANLYATVGPNVTGGVVLSGHTDVVPVDGQPWDTDPFKIVEKDGKLFGRGTCDMKSFIAIALSKVPEMLSKDIAAPIHFAFSYDEEVGCAGAPPMIREMAEKVPQPRAAIIGEPTNMEIVNAHKGVNGFKTTVIGHEAHSSQVHRGVSAVMTAAKLINFLDCMMAENRARADASNGFEPPFSTLHVGQVNGGTALNIISRKCEFVWDVRNIPEDDPFAFVERFEQYANEELLPGMRAIAPECSITTERTSSAPAMRPEENGAAEELCKHLTGRNSVSVVPYATEAGQFQEVGYSTIVCGPGSIDQAHQPNEFIEKSQVTECEQFLGRLIDHLAR</sequence>
<protein>
    <submittedName>
        <fullName evidence="11">Acetylornithine deacetylase</fullName>
    </submittedName>
</protein>